<keyword evidence="3" id="KW-1185">Reference proteome</keyword>
<proteinExistence type="predicted"/>
<dbReference type="EMBL" id="CALLCH030000015">
    <property type="protein sequence ID" value="CAI4216669.1"/>
    <property type="molecule type" value="Genomic_DNA"/>
</dbReference>
<feature type="region of interest" description="Disordered" evidence="1">
    <location>
        <begin position="50"/>
        <end position="381"/>
    </location>
</feature>
<evidence type="ECO:0000256" key="1">
    <source>
        <dbReference type="SAM" id="MobiDB-lite"/>
    </source>
</evidence>
<gene>
    <name evidence="2" type="ORF">PPNO1_LOCUS6319</name>
</gene>
<feature type="compositionally biased region" description="Basic and acidic residues" evidence="1">
    <location>
        <begin position="248"/>
        <end position="284"/>
    </location>
</feature>
<feature type="region of interest" description="Disordered" evidence="1">
    <location>
        <begin position="1"/>
        <end position="25"/>
    </location>
</feature>
<feature type="region of interest" description="Disordered" evidence="1">
    <location>
        <begin position="698"/>
        <end position="743"/>
    </location>
</feature>
<reference evidence="2" key="1">
    <citation type="submission" date="2022-11" db="EMBL/GenBank/DDBJ databases">
        <authorList>
            <person name="Scott C."/>
            <person name="Bruce N."/>
        </authorList>
    </citation>
    <scope>NUCLEOTIDE SEQUENCE</scope>
</reference>
<feature type="compositionally biased region" description="Basic and acidic residues" evidence="1">
    <location>
        <begin position="723"/>
        <end position="743"/>
    </location>
</feature>
<dbReference type="AlphaFoldDB" id="A0A9P1MAW3"/>
<organism evidence="2 3">
    <name type="scientific">Parascedosporium putredinis</name>
    <dbReference type="NCBI Taxonomy" id="1442378"/>
    <lineage>
        <taxon>Eukaryota</taxon>
        <taxon>Fungi</taxon>
        <taxon>Dikarya</taxon>
        <taxon>Ascomycota</taxon>
        <taxon>Pezizomycotina</taxon>
        <taxon>Sordariomycetes</taxon>
        <taxon>Hypocreomycetidae</taxon>
        <taxon>Microascales</taxon>
        <taxon>Microascaceae</taxon>
        <taxon>Parascedosporium</taxon>
    </lineage>
</organism>
<evidence type="ECO:0000313" key="3">
    <source>
        <dbReference type="Proteomes" id="UP000838763"/>
    </source>
</evidence>
<feature type="compositionally biased region" description="Basic residues" evidence="1">
    <location>
        <begin position="353"/>
        <end position="362"/>
    </location>
</feature>
<evidence type="ECO:0000313" key="2">
    <source>
        <dbReference type="EMBL" id="CAI4216669.1"/>
    </source>
</evidence>
<dbReference type="Proteomes" id="UP000838763">
    <property type="component" value="Unassembled WGS sequence"/>
</dbReference>
<feature type="compositionally biased region" description="Polar residues" evidence="1">
    <location>
        <begin position="7"/>
        <end position="25"/>
    </location>
</feature>
<dbReference type="OrthoDB" id="4207724at2759"/>
<accession>A0A9P1MAW3</accession>
<comment type="caution">
    <text evidence="2">The sequence shown here is derived from an EMBL/GenBank/DDBJ whole genome shotgun (WGS) entry which is preliminary data.</text>
</comment>
<name>A0A9P1MAW3_9PEZI</name>
<protein>
    <submittedName>
        <fullName evidence="2">Uncharacterized protein</fullName>
    </submittedName>
</protein>
<sequence length="780" mass="84273">MLKVVLSSESQDLPDSATLKSNMSSSSYVTTVGGYVAVAAIGLTLYYSTQKGKKGPAAPPSKAPRSRSPEPRKDKKSAKKQRVEQYAQEASSQKPAPAPTAAEKRNGASVSKPAAKDDGDDELNNKEFARQLSSVKQGKQFVAKSGSEQKRQKSVKQSRAQVQAFDDAKPSPPSSTAGIDADDDESPASSPKVTAADAGDVSDMLETPANGPASLRIVPSETPKTQKAKKEKKAPEPALTKKQRQNRKKAENAKADNDEAEAERKKLMEAQRRLARVSEGRAAKDGSQFMASPAPAPAAKPAKADGWISSLPSEEEQLERLKSEAEADEWNTVKSSKAKKAKKATNSADEKWRRRPHPRHPNLPRPPNPQRSKQMKPRLETTTRVDEAGDNPALFTSVWLRADCADLERPVAPGGVGPVGRCALVRRRRVSIGDDTAVLLLIIARVPLEHAGLEILPLFPLVSTSALRAEIRPAMRSSTTSFSRIASTHTSSGVGLGKGLELGVGVYEADEGEVLEGFGEALERDGFFEKHESSWSIVIEAVSPDPIRARGVPAPLMQGSQHLPHHDSLLLRRVPLLANPSSPKPPKRPGLLERVKWYKEDGPSVGGPSGAAPRLSRVFGAKLKPEFANTLLRILHGRRVAGTLDDPAYKANTARFTKQQQDTALMYLREKLPVDETMNSGLRAQDELEQLERELAGTSKAPATPPPAGGNASQAAVTTAADPDAKVSPPEEKSEELKVEYKPDPVYGYSALDAIRAENQARIKAEEKRIEQDKLSQGSR</sequence>